<feature type="non-terminal residue" evidence="2">
    <location>
        <position position="177"/>
    </location>
</feature>
<keyword evidence="3" id="KW-1185">Reference proteome</keyword>
<dbReference type="Proteomes" id="UP001233999">
    <property type="component" value="Unassembled WGS sequence"/>
</dbReference>
<keyword evidence="1" id="KW-1133">Transmembrane helix</keyword>
<reference evidence="2" key="2">
    <citation type="submission" date="2023-05" db="EMBL/GenBank/DDBJ databases">
        <authorList>
            <person name="Fouks B."/>
        </authorList>
    </citation>
    <scope>NUCLEOTIDE SEQUENCE</scope>
    <source>
        <strain evidence="2">Stay&amp;Tobe</strain>
        <tissue evidence="2">Testes</tissue>
    </source>
</reference>
<accession>A0AAD7ZPE9</accession>
<gene>
    <name evidence="2" type="ORF">L9F63_021257</name>
</gene>
<reference evidence="2" key="1">
    <citation type="journal article" date="2023" name="IScience">
        <title>Live-bearing cockroach genome reveals convergent evolutionary mechanisms linked to viviparity in insects and beyond.</title>
        <authorList>
            <person name="Fouks B."/>
            <person name="Harrison M.C."/>
            <person name="Mikhailova A.A."/>
            <person name="Marchal E."/>
            <person name="English S."/>
            <person name="Carruthers M."/>
            <person name="Jennings E.C."/>
            <person name="Chiamaka E.L."/>
            <person name="Frigard R.A."/>
            <person name="Pippel M."/>
            <person name="Attardo G.M."/>
            <person name="Benoit J.B."/>
            <person name="Bornberg-Bauer E."/>
            <person name="Tobe S.S."/>
        </authorList>
    </citation>
    <scope>NUCLEOTIDE SEQUENCE</scope>
    <source>
        <strain evidence="2">Stay&amp;Tobe</strain>
    </source>
</reference>
<keyword evidence="1" id="KW-0472">Membrane</keyword>
<evidence type="ECO:0000256" key="1">
    <source>
        <dbReference type="SAM" id="Phobius"/>
    </source>
</evidence>
<keyword evidence="1" id="KW-0812">Transmembrane</keyword>
<dbReference type="GO" id="GO:0007411">
    <property type="term" value="P:axon guidance"/>
    <property type="evidence" value="ECO:0007669"/>
    <property type="project" value="InterPro"/>
</dbReference>
<dbReference type="Pfam" id="PF15957">
    <property type="entry name" value="Comm"/>
    <property type="match status" value="1"/>
</dbReference>
<name>A0AAD7ZPE9_DIPPU</name>
<proteinExistence type="predicted"/>
<dbReference type="InterPro" id="IPR031878">
    <property type="entry name" value="Commissureless"/>
</dbReference>
<dbReference type="AlphaFoldDB" id="A0AAD7ZPE9"/>
<evidence type="ECO:0000313" key="3">
    <source>
        <dbReference type="Proteomes" id="UP001233999"/>
    </source>
</evidence>
<feature type="transmembrane region" description="Helical" evidence="1">
    <location>
        <begin position="50"/>
        <end position="73"/>
    </location>
</feature>
<evidence type="ECO:0000313" key="2">
    <source>
        <dbReference type="EMBL" id="KAJ9584405.1"/>
    </source>
</evidence>
<comment type="caution">
    <text evidence="2">The sequence shown here is derived from an EMBL/GenBank/DDBJ whole genome shotgun (WGS) entry which is preliminary data.</text>
</comment>
<protein>
    <submittedName>
        <fullName evidence="2">Uncharacterized protein</fullName>
    </submittedName>
</protein>
<organism evidence="2 3">
    <name type="scientific">Diploptera punctata</name>
    <name type="common">Pacific beetle cockroach</name>
    <dbReference type="NCBI Taxonomy" id="6984"/>
    <lineage>
        <taxon>Eukaryota</taxon>
        <taxon>Metazoa</taxon>
        <taxon>Ecdysozoa</taxon>
        <taxon>Arthropoda</taxon>
        <taxon>Hexapoda</taxon>
        <taxon>Insecta</taxon>
        <taxon>Pterygota</taxon>
        <taxon>Neoptera</taxon>
        <taxon>Polyneoptera</taxon>
        <taxon>Dictyoptera</taxon>
        <taxon>Blattodea</taxon>
        <taxon>Blaberoidea</taxon>
        <taxon>Blaberidae</taxon>
        <taxon>Diplopterinae</taxon>
        <taxon>Diploptera</taxon>
    </lineage>
</organism>
<sequence>MMSRTMESEMNSSVAHNITVLVTEVDEVAVIPGAVARGRDEEYEQFLADVWVGVVLTLMVLSCVCCVCSCLLYHKFQQWKRSVLESRAQNAEAGGSPAGEVESLPSYTIVSGLPTYDEALEQLRRVNEQRTDSKSIKAQIQELCVQNNASSNENQRQQEPLARLSVTELVQTCKSVP</sequence>
<dbReference type="EMBL" id="JASPKZ010007418">
    <property type="protein sequence ID" value="KAJ9584405.1"/>
    <property type="molecule type" value="Genomic_DNA"/>
</dbReference>